<proteinExistence type="predicted"/>
<dbReference type="EMBL" id="CH473986">
    <property type="protein sequence ID" value="EDL94194.1"/>
    <property type="molecule type" value="Genomic_DNA"/>
</dbReference>
<keyword evidence="1" id="KW-0812">Transmembrane</keyword>
<protein>
    <submittedName>
        <fullName evidence="2">RCG57701</fullName>
    </submittedName>
</protein>
<sequence>MQGYISKYPLLTFLWALTIYFPTWKISLYIILQGIEKGLSL</sequence>
<reference evidence="3" key="1">
    <citation type="submission" date="2005-09" db="EMBL/GenBank/DDBJ databases">
        <authorList>
            <person name="Mural R.J."/>
            <person name="Li P.W."/>
            <person name="Adams M.D."/>
            <person name="Amanatides P.G."/>
            <person name="Baden-Tillson H."/>
            <person name="Barnstead M."/>
            <person name="Chin S.H."/>
            <person name="Dew I."/>
            <person name="Evans C.A."/>
            <person name="Ferriera S."/>
            <person name="Flanigan M."/>
            <person name="Fosler C."/>
            <person name="Glodek A."/>
            <person name="Gu Z."/>
            <person name="Holt R.A."/>
            <person name="Jennings D."/>
            <person name="Kraft C.L."/>
            <person name="Lu F."/>
            <person name="Nguyen T."/>
            <person name="Nusskern D.R."/>
            <person name="Pfannkoch C.M."/>
            <person name="Sitter C."/>
            <person name="Sutton G.G."/>
            <person name="Venter J.C."/>
            <person name="Wang Z."/>
            <person name="Woodage T."/>
            <person name="Zheng X.H."/>
            <person name="Zhong F."/>
        </authorList>
    </citation>
    <scope>NUCLEOTIDE SEQUENCE [LARGE SCALE GENOMIC DNA]</scope>
    <source>
        <strain>BN</strain>
        <strain evidence="3">Sprague-Dawley</strain>
    </source>
</reference>
<dbReference type="AlphaFoldDB" id="A6JH70"/>
<feature type="transmembrane region" description="Helical" evidence="1">
    <location>
        <begin position="12"/>
        <end position="32"/>
    </location>
</feature>
<gene>
    <name evidence="2" type="ORF">rCG_57701</name>
</gene>
<evidence type="ECO:0000256" key="1">
    <source>
        <dbReference type="SAM" id="Phobius"/>
    </source>
</evidence>
<accession>A6JH70</accession>
<keyword evidence="1" id="KW-0472">Membrane</keyword>
<evidence type="ECO:0000313" key="2">
    <source>
        <dbReference type="EMBL" id="EDL94194.1"/>
    </source>
</evidence>
<dbReference type="Proteomes" id="UP000234681">
    <property type="component" value="Chromosome 1"/>
</dbReference>
<organism evidence="2 3">
    <name type="scientific">Rattus norvegicus</name>
    <name type="common">Rat</name>
    <dbReference type="NCBI Taxonomy" id="10116"/>
    <lineage>
        <taxon>Eukaryota</taxon>
        <taxon>Metazoa</taxon>
        <taxon>Chordata</taxon>
        <taxon>Craniata</taxon>
        <taxon>Vertebrata</taxon>
        <taxon>Euteleostomi</taxon>
        <taxon>Mammalia</taxon>
        <taxon>Eutheria</taxon>
        <taxon>Euarchontoglires</taxon>
        <taxon>Glires</taxon>
        <taxon>Rodentia</taxon>
        <taxon>Myomorpha</taxon>
        <taxon>Muroidea</taxon>
        <taxon>Muridae</taxon>
        <taxon>Murinae</taxon>
        <taxon>Rattus</taxon>
    </lineage>
</organism>
<name>A6JH70_RAT</name>
<keyword evidence="1" id="KW-1133">Transmembrane helix</keyword>
<evidence type="ECO:0000313" key="3">
    <source>
        <dbReference type="Proteomes" id="UP000234681"/>
    </source>
</evidence>